<reference evidence="1" key="1">
    <citation type="submission" date="2018-02" db="EMBL/GenBank/DDBJ databases">
        <title>Rhizophora mucronata_Transcriptome.</title>
        <authorList>
            <person name="Meera S.P."/>
            <person name="Sreeshan A."/>
            <person name="Augustine A."/>
        </authorList>
    </citation>
    <scope>NUCLEOTIDE SEQUENCE</scope>
    <source>
        <tissue evidence="1">Leaf</tissue>
    </source>
</reference>
<proteinExistence type="predicted"/>
<evidence type="ECO:0000313" key="1">
    <source>
        <dbReference type="EMBL" id="MBX74170.1"/>
    </source>
</evidence>
<name>A0A2P2R4N4_RHIMU</name>
<sequence length="32" mass="3760">MDSRVNVHLSKLFEKPRSLRFLLCCSKSCTLF</sequence>
<dbReference type="EMBL" id="GGEC01093686">
    <property type="protein sequence ID" value="MBX74170.1"/>
    <property type="molecule type" value="Transcribed_RNA"/>
</dbReference>
<accession>A0A2P2R4N4</accession>
<protein>
    <submittedName>
        <fullName evidence="1">Uncharacterized protein</fullName>
    </submittedName>
</protein>
<dbReference type="AlphaFoldDB" id="A0A2P2R4N4"/>
<organism evidence="1">
    <name type="scientific">Rhizophora mucronata</name>
    <name type="common">Asiatic mangrove</name>
    <dbReference type="NCBI Taxonomy" id="61149"/>
    <lineage>
        <taxon>Eukaryota</taxon>
        <taxon>Viridiplantae</taxon>
        <taxon>Streptophyta</taxon>
        <taxon>Embryophyta</taxon>
        <taxon>Tracheophyta</taxon>
        <taxon>Spermatophyta</taxon>
        <taxon>Magnoliopsida</taxon>
        <taxon>eudicotyledons</taxon>
        <taxon>Gunneridae</taxon>
        <taxon>Pentapetalae</taxon>
        <taxon>rosids</taxon>
        <taxon>fabids</taxon>
        <taxon>Malpighiales</taxon>
        <taxon>Rhizophoraceae</taxon>
        <taxon>Rhizophora</taxon>
    </lineage>
</organism>